<evidence type="ECO:0000256" key="1">
    <source>
        <dbReference type="SAM" id="MobiDB-lite"/>
    </source>
</evidence>
<evidence type="ECO:0000313" key="2">
    <source>
        <dbReference type="EMBL" id="KAJ5183545.1"/>
    </source>
</evidence>
<dbReference type="EMBL" id="JAPQKO010000001">
    <property type="protein sequence ID" value="KAJ5183545.1"/>
    <property type="molecule type" value="Genomic_DNA"/>
</dbReference>
<proteinExistence type="predicted"/>
<keyword evidence="3" id="KW-1185">Reference proteome</keyword>
<feature type="region of interest" description="Disordered" evidence="1">
    <location>
        <begin position="1"/>
        <end position="35"/>
    </location>
</feature>
<gene>
    <name evidence="2" type="ORF">N7492_001161</name>
</gene>
<protein>
    <submittedName>
        <fullName evidence="2">Uncharacterized protein</fullName>
    </submittedName>
</protein>
<dbReference type="Proteomes" id="UP001146351">
    <property type="component" value="Unassembled WGS sequence"/>
</dbReference>
<dbReference type="OrthoDB" id="10406826at2759"/>
<accession>A0A9W9IRU6</accession>
<reference evidence="2" key="1">
    <citation type="submission" date="2022-11" db="EMBL/GenBank/DDBJ databases">
        <authorList>
            <person name="Petersen C."/>
        </authorList>
    </citation>
    <scope>NUCLEOTIDE SEQUENCE</scope>
    <source>
        <strain evidence="2">IBT 21917</strain>
    </source>
</reference>
<sequence length="113" mass="12603">MSRVDQAGWGWNPKRPNGGQNEWTESNERAGKARCSGSSVNEIQFADESLDAAWANEVAGRNRRVDGIRDRDAAALKSHRFFPPSSAMDEGKPEVETIQELLGIYLKAGRLEW</sequence>
<reference evidence="2" key="2">
    <citation type="journal article" date="2023" name="IMA Fungus">
        <title>Comparative genomic study of the Penicillium genus elucidates a diverse pangenome and 15 lateral gene transfer events.</title>
        <authorList>
            <person name="Petersen C."/>
            <person name="Sorensen T."/>
            <person name="Nielsen M.R."/>
            <person name="Sondergaard T.E."/>
            <person name="Sorensen J.L."/>
            <person name="Fitzpatrick D.A."/>
            <person name="Frisvad J.C."/>
            <person name="Nielsen K.L."/>
        </authorList>
    </citation>
    <scope>NUCLEOTIDE SEQUENCE</scope>
    <source>
        <strain evidence="2">IBT 21917</strain>
    </source>
</reference>
<dbReference type="AlphaFoldDB" id="A0A9W9IRU6"/>
<name>A0A9W9IRU6_9EURO</name>
<evidence type="ECO:0000313" key="3">
    <source>
        <dbReference type="Proteomes" id="UP001146351"/>
    </source>
</evidence>
<comment type="caution">
    <text evidence="2">The sequence shown here is derived from an EMBL/GenBank/DDBJ whole genome shotgun (WGS) entry which is preliminary data.</text>
</comment>
<organism evidence="2 3">
    <name type="scientific">Penicillium capsulatum</name>
    <dbReference type="NCBI Taxonomy" id="69766"/>
    <lineage>
        <taxon>Eukaryota</taxon>
        <taxon>Fungi</taxon>
        <taxon>Dikarya</taxon>
        <taxon>Ascomycota</taxon>
        <taxon>Pezizomycotina</taxon>
        <taxon>Eurotiomycetes</taxon>
        <taxon>Eurotiomycetidae</taxon>
        <taxon>Eurotiales</taxon>
        <taxon>Aspergillaceae</taxon>
        <taxon>Penicillium</taxon>
    </lineage>
</organism>